<proteinExistence type="predicted"/>
<reference evidence="2 3" key="1">
    <citation type="submission" date="2019-03" db="EMBL/GenBank/DDBJ databases">
        <title>First draft genome of Liparis tanakae, snailfish: a comprehensive survey of snailfish specific genes.</title>
        <authorList>
            <person name="Kim W."/>
            <person name="Song I."/>
            <person name="Jeong J.-H."/>
            <person name="Kim D."/>
            <person name="Kim S."/>
            <person name="Ryu S."/>
            <person name="Song J.Y."/>
            <person name="Lee S.K."/>
        </authorList>
    </citation>
    <scope>NUCLEOTIDE SEQUENCE [LARGE SCALE GENOMIC DNA]</scope>
    <source>
        <tissue evidence="2">Muscle</tissue>
    </source>
</reference>
<sequence length="147" mass="15724">MVFQYSWSLPSFVPKPTVGKSGSSTELMKTTTLQWRLQGSVKHSPHCSSLGIRAPTKAIIASVSLLPSEHKDFPEPPPAHAPALHPHLLVEAAGLLRRQGPLEAHLTQEHVQREGAHHETRTEGESGSEGLHAGPAVSPSVVQLGSC</sequence>
<evidence type="ECO:0000256" key="1">
    <source>
        <dbReference type="SAM" id="MobiDB-lite"/>
    </source>
</evidence>
<feature type="region of interest" description="Disordered" evidence="1">
    <location>
        <begin position="110"/>
        <end position="147"/>
    </location>
</feature>
<organism evidence="2 3">
    <name type="scientific">Liparis tanakae</name>
    <name type="common">Tanaka's snailfish</name>
    <dbReference type="NCBI Taxonomy" id="230148"/>
    <lineage>
        <taxon>Eukaryota</taxon>
        <taxon>Metazoa</taxon>
        <taxon>Chordata</taxon>
        <taxon>Craniata</taxon>
        <taxon>Vertebrata</taxon>
        <taxon>Euteleostomi</taxon>
        <taxon>Actinopterygii</taxon>
        <taxon>Neopterygii</taxon>
        <taxon>Teleostei</taxon>
        <taxon>Neoteleostei</taxon>
        <taxon>Acanthomorphata</taxon>
        <taxon>Eupercaria</taxon>
        <taxon>Perciformes</taxon>
        <taxon>Cottioidei</taxon>
        <taxon>Cottales</taxon>
        <taxon>Liparidae</taxon>
        <taxon>Liparis</taxon>
    </lineage>
</organism>
<evidence type="ECO:0000313" key="2">
    <source>
        <dbReference type="EMBL" id="TNN81415.1"/>
    </source>
</evidence>
<accession>A0A4Z2IU41</accession>
<keyword evidence="3" id="KW-1185">Reference proteome</keyword>
<feature type="compositionally biased region" description="Basic and acidic residues" evidence="1">
    <location>
        <begin position="110"/>
        <end position="124"/>
    </location>
</feature>
<dbReference type="AlphaFoldDB" id="A0A4Z2IU41"/>
<dbReference type="EMBL" id="SRLO01000047">
    <property type="protein sequence ID" value="TNN81415.1"/>
    <property type="molecule type" value="Genomic_DNA"/>
</dbReference>
<protein>
    <submittedName>
        <fullName evidence="2">Uncharacterized protein</fullName>
    </submittedName>
</protein>
<evidence type="ECO:0000313" key="3">
    <source>
        <dbReference type="Proteomes" id="UP000314294"/>
    </source>
</evidence>
<name>A0A4Z2IU41_9TELE</name>
<comment type="caution">
    <text evidence="2">The sequence shown here is derived from an EMBL/GenBank/DDBJ whole genome shotgun (WGS) entry which is preliminary data.</text>
</comment>
<dbReference type="Proteomes" id="UP000314294">
    <property type="component" value="Unassembled WGS sequence"/>
</dbReference>
<dbReference type="OrthoDB" id="10661611at2759"/>
<gene>
    <name evidence="2" type="ORF">EYF80_008471</name>
</gene>